<dbReference type="OrthoDB" id="10011403at2"/>
<dbReference type="HOGENOM" id="CLU_1358098_0_0_6"/>
<keyword evidence="2" id="KW-1185">Reference proteome</keyword>
<dbReference type="AlphaFoldDB" id="F5Z659"/>
<evidence type="ECO:0000313" key="2">
    <source>
        <dbReference type="Proteomes" id="UP000000683"/>
    </source>
</evidence>
<reference evidence="1 2" key="1">
    <citation type="journal article" date="2011" name="J. Bacteriol.">
        <title>Complete genome sequence of the polycyclic aromatic hydrocarbon-degrading bacterium Alteromonas sp. strain SN2.</title>
        <authorList>
            <person name="Jin H.M."/>
            <person name="Jeong H."/>
            <person name="Moon E.J."/>
            <person name="Math R.K."/>
            <person name="Lee K."/>
            <person name="Kim H.J."/>
            <person name="Jeon C.O."/>
            <person name="Oh T.K."/>
            <person name="Kim J.F."/>
        </authorList>
    </citation>
    <scope>NUCLEOTIDE SEQUENCE [LARGE SCALE GENOMIC DNA]</scope>
    <source>
        <strain evidence="2">JCM 17741 / KACC 18427 / KCTC 11700BP / SN2</strain>
    </source>
</reference>
<organism evidence="1 2">
    <name type="scientific">Alteromonas naphthalenivorans</name>
    <dbReference type="NCBI Taxonomy" id="715451"/>
    <lineage>
        <taxon>Bacteria</taxon>
        <taxon>Pseudomonadati</taxon>
        <taxon>Pseudomonadota</taxon>
        <taxon>Gammaproteobacteria</taxon>
        <taxon>Alteromonadales</taxon>
        <taxon>Alteromonadaceae</taxon>
        <taxon>Alteromonas/Salinimonas group</taxon>
        <taxon>Alteromonas</taxon>
    </lineage>
</organism>
<dbReference type="KEGG" id="alt:ambt_18995"/>
<sequence length="201" mass="21912">MALAYCFIDSEPSHSETKRASVALQSTNVQPVVSNNNGNAGRLIKIEVEPGTFYLTIEDKNGVEQTLATSSLNRASLSGAPSIGDEIRWETLTKDHQLNSKYLDKSFEHITFVRLEPLLPINGTVQKVSLLTNEAIIYVSVLNTDGGQQQVMLKGRKGDLPDVQYIKKGTNITWKNAALLSISRGRAKPAVVAISSLKVTS</sequence>
<dbReference type="Proteomes" id="UP000000683">
    <property type="component" value="Chromosome"/>
</dbReference>
<proteinExistence type="predicted"/>
<dbReference type="RefSeq" id="WP_013786203.1">
    <property type="nucleotide sequence ID" value="NC_015554.1"/>
</dbReference>
<protein>
    <submittedName>
        <fullName evidence="1">Uncharacterized protein</fullName>
    </submittedName>
</protein>
<accession>F5Z659</accession>
<gene>
    <name evidence="1" type="ordered locus">ambt_18995</name>
</gene>
<dbReference type="EMBL" id="CP002339">
    <property type="protein sequence ID" value="AEF05292.1"/>
    <property type="molecule type" value="Genomic_DNA"/>
</dbReference>
<name>F5Z659_ALTNA</name>
<evidence type="ECO:0000313" key="1">
    <source>
        <dbReference type="EMBL" id="AEF05292.1"/>
    </source>
</evidence>